<dbReference type="Proteomes" id="UP000325797">
    <property type="component" value="Chromosome"/>
</dbReference>
<name>A0A5J6MZH0_9PROT</name>
<dbReference type="InterPro" id="IPR039968">
    <property type="entry name" value="BcerS-like"/>
</dbReference>
<dbReference type="KEGG" id="hadh:FRZ61_23540"/>
<keyword evidence="2" id="KW-1185">Reference proteome</keyword>
<dbReference type="AlphaFoldDB" id="A0A5J6MZH0"/>
<dbReference type="OrthoDB" id="9806005at2"/>
<protein>
    <submittedName>
        <fullName evidence="1">Uncharacterized protein</fullName>
    </submittedName>
</protein>
<sequence>MSSAAADRRSGAPDRLEIRPVASRRDLDEFIGLPGRLYGQGHPGFVQPLRFERREALTPGKNPYFEHAEAKLFLARREGKVVGRISAQLDRLYLERYRDATGHFGFLDAIDDPAVFRELLATAADWLKGKGMVRAMGPFNFSTNEEVGLLIDGFDAPPVMMMPYNPPYAAAHIEAAGYAKAKDLIAYDYDVNTGLAITHDAILKRAGLDPALLSVRNVDMKQFERDLGIILDIFNDAWADNWGYVPLTATEIHHAAKSMKPVVDPNLVVIASVNGDPAAMIVCLPNIYEAIAGLDGRLLPFGWAKLLWRLKVSKLRTGRVLLFGLRKEFQRSVLGSAVILLVLEELRKGGQRIDARRCELSWILEDNIPMRKIIERIGGKAYKTYRVYEKPIA</sequence>
<organism evidence="1 2">
    <name type="scientific">Hypericibacter adhaerens</name>
    <dbReference type="NCBI Taxonomy" id="2602016"/>
    <lineage>
        <taxon>Bacteria</taxon>
        <taxon>Pseudomonadati</taxon>
        <taxon>Pseudomonadota</taxon>
        <taxon>Alphaproteobacteria</taxon>
        <taxon>Rhodospirillales</taxon>
        <taxon>Dongiaceae</taxon>
        <taxon>Hypericibacter</taxon>
    </lineage>
</organism>
<dbReference type="PANTHER" id="PTHR41368:SF1">
    <property type="entry name" value="PROTEIN YGHO"/>
    <property type="match status" value="1"/>
</dbReference>
<gene>
    <name evidence="1" type="ORF">FRZ61_23540</name>
</gene>
<proteinExistence type="predicted"/>
<dbReference type="SUPFAM" id="SSF55729">
    <property type="entry name" value="Acyl-CoA N-acyltransferases (Nat)"/>
    <property type="match status" value="1"/>
</dbReference>
<dbReference type="InterPro" id="IPR016181">
    <property type="entry name" value="Acyl_CoA_acyltransferase"/>
</dbReference>
<evidence type="ECO:0000313" key="2">
    <source>
        <dbReference type="Proteomes" id="UP000325797"/>
    </source>
</evidence>
<reference evidence="1 2" key="1">
    <citation type="submission" date="2019-08" db="EMBL/GenBank/DDBJ databases">
        <title>Hyperibacter terrae gen. nov., sp. nov. and Hyperibacter viscosus sp. nov., two new members in the family Rhodospirillaceae isolated from the rhizosphere of Hypericum perforatum.</title>
        <authorList>
            <person name="Noviana Z."/>
        </authorList>
    </citation>
    <scope>NUCLEOTIDE SEQUENCE [LARGE SCALE GENOMIC DNA]</scope>
    <source>
        <strain evidence="1 2">R5959</strain>
    </source>
</reference>
<evidence type="ECO:0000313" key="1">
    <source>
        <dbReference type="EMBL" id="QEX22424.1"/>
    </source>
</evidence>
<dbReference type="EMBL" id="CP042582">
    <property type="protein sequence ID" value="QEX22424.1"/>
    <property type="molecule type" value="Genomic_DNA"/>
</dbReference>
<dbReference type="PANTHER" id="PTHR41368">
    <property type="entry name" value="PROTEIN YGHO"/>
    <property type="match status" value="1"/>
</dbReference>
<dbReference type="Gene3D" id="3.40.630.30">
    <property type="match status" value="1"/>
</dbReference>
<dbReference type="RefSeq" id="WP_151117816.1">
    <property type="nucleotide sequence ID" value="NZ_CP042582.1"/>
</dbReference>
<accession>A0A5J6MZH0</accession>